<accession>A0A9P4PGK6</accession>
<proteinExistence type="predicted"/>
<evidence type="ECO:0000313" key="2">
    <source>
        <dbReference type="EMBL" id="KAF2442589.1"/>
    </source>
</evidence>
<dbReference type="AlphaFoldDB" id="A0A9P4PGK6"/>
<reference evidence="2" key="1">
    <citation type="journal article" date="2020" name="Stud. Mycol.">
        <title>101 Dothideomycetes genomes: a test case for predicting lifestyles and emergence of pathogens.</title>
        <authorList>
            <person name="Haridas S."/>
            <person name="Albert R."/>
            <person name="Binder M."/>
            <person name="Bloem J."/>
            <person name="Labutti K."/>
            <person name="Salamov A."/>
            <person name="Andreopoulos B."/>
            <person name="Baker S."/>
            <person name="Barry K."/>
            <person name="Bills G."/>
            <person name="Bluhm B."/>
            <person name="Cannon C."/>
            <person name="Castanera R."/>
            <person name="Culley D."/>
            <person name="Daum C."/>
            <person name="Ezra D."/>
            <person name="Gonzalez J."/>
            <person name="Henrissat B."/>
            <person name="Kuo A."/>
            <person name="Liang C."/>
            <person name="Lipzen A."/>
            <person name="Lutzoni F."/>
            <person name="Magnuson J."/>
            <person name="Mondo S."/>
            <person name="Nolan M."/>
            <person name="Ohm R."/>
            <person name="Pangilinan J."/>
            <person name="Park H.-J."/>
            <person name="Ramirez L."/>
            <person name="Alfaro M."/>
            <person name="Sun H."/>
            <person name="Tritt A."/>
            <person name="Yoshinaga Y."/>
            <person name="Zwiers L.-H."/>
            <person name="Turgeon B."/>
            <person name="Goodwin S."/>
            <person name="Spatafora J."/>
            <person name="Crous P."/>
            <person name="Grigoriev I."/>
        </authorList>
    </citation>
    <scope>NUCLEOTIDE SEQUENCE</scope>
    <source>
        <strain evidence="2">CBS 690.94</strain>
    </source>
</reference>
<evidence type="ECO:0000313" key="3">
    <source>
        <dbReference type="Proteomes" id="UP000799764"/>
    </source>
</evidence>
<gene>
    <name evidence="2" type="ORF">P171DRAFT_70114</name>
</gene>
<dbReference type="EMBL" id="MU001504">
    <property type="protein sequence ID" value="KAF2442589.1"/>
    <property type="molecule type" value="Genomic_DNA"/>
</dbReference>
<dbReference type="Proteomes" id="UP000799764">
    <property type="component" value="Unassembled WGS sequence"/>
</dbReference>
<name>A0A9P4PGK6_9PLEO</name>
<evidence type="ECO:0000256" key="1">
    <source>
        <dbReference type="SAM" id="MobiDB-lite"/>
    </source>
</evidence>
<organism evidence="2 3">
    <name type="scientific">Karstenula rhodostoma CBS 690.94</name>
    <dbReference type="NCBI Taxonomy" id="1392251"/>
    <lineage>
        <taxon>Eukaryota</taxon>
        <taxon>Fungi</taxon>
        <taxon>Dikarya</taxon>
        <taxon>Ascomycota</taxon>
        <taxon>Pezizomycotina</taxon>
        <taxon>Dothideomycetes</taxon>
        <taxon>Pleosporomycetidae</taxon>
        <taxon>Pleosporales</taxon>
        <taxon>Massarineae</taxon>
        <taxon>Didymosphaeriaceae</taxon>
        <taxon>Karstenula</taxon>
    </lineage>
</organism>
<keyword evidence="3" id="KW-1185">Reference proteome</keyword>
<protein>
    <submittedName>
        <fullName evidence="2">Uncharacterized protein</fullName>
    </submittedName>
</protein>
<comment type="caution">
    <text evidence="2">The sequence shown here is derived from an EMBL/GenBank/DDBJ whole genome shotgun (WGS) entry which is preliminary data.</text>
</comment>
<feature type="region of interest" description="Disordered" evidence="1">
    <location>
        <begin position="122"/>
        <end position="141"/>
    </location>
</feature>
<sequence>MPWRRLLMTGSKYARAAFLMYKARHNDASKSVFEVWKQGKWPLHEPDPLFSRPAECVSSVAAISRRFRLLYAPKEMPVTVSNVPCARNRSGTERLRVGGCVLRACQDVESMVESGLSEDVMSQHAHAATPVSHPRKHDRSRRPLVLAAQDHSKAFCHMWSLKPWQQQTSLFVRP</sequence>